<accession>A0A0S1MJC4</accession>
<sequence>MDITINSKDYFGPGEYPLADSAYASTSTLVPAYRVSNCSIEAKKDFNTRLARSRVRNEHTIGILKGRWASLREMRNQIRSPQEMEYLTQWVSACIVLHNLLAKIGDKWEELFSEEDAPESAQELFPFDEENSSHHTSQTREKLLQLNLNHTQ</sequence>
<dbReference type="AlphaFoldDB" id="A0A0S1MJC4"/>
<evidence type="ECO:0000256" key="3">
    <source>
        <dbReference type="SAM" id="MobiDB-lite"/>
    </source>
</evidence>
<comment type="cofactor">
    <cofactor evidence="1">
        <name>a divalent metal cation</name>
        <dbReference type="ChEBI" id="CHEBI:60240"/>
    </cofactor>
</comment>
<protein>
    <recommendedName>
        <fullName evidence="4">DDE Tnp4 domain-containing protein</fullName>
    </recommendedName>
</protein>
<organism evidence="5">
    <name type="scientific">Phakopsora pachyrhizi</name>
    <name type="common">Asian soybean rust disease fungus</name>
    <dbReference type="NCBI Taxonomy" id="170000"/>
    <lineage>
        <taxon>Eukaryota</taxon>
        <taxon>Fungi</taxon>
        <taxon>Dikarya</taxon>
        <taxon>Basidiomycota</taxon>
        <taxon>Pucciniomycotina</taxon>
        <taxon>Pucciniomycetes</taxon>
        <taxon>Pucciniales</taxon>
        <taxon>Phakopsoraceae</taxon>
        <taxon>Phakopsora</taxon>
    </lineage>
</organism>
<evidence type="ECO:0000256" key="2">
    <source>
        <dbReference type="ARBA" id="ARBA00022723"/>
    </source>
</evidence>
<feature type="region of interest" description="Disordered" evidence="3">
    <location>
        <begin position="128"/>
        <end position="152"/>
    </location>
</feature>
<dbReference type="GO" id="GO:0046872">
    <property type="term" value="F:metal ion binding"/>
    <property type="evidence" value="ECO:0007669"/>
    <property type="project" value="UniProtKB-KW"/>
</dbReference>
<evidence type="ECO:0000259" key="4">
    <source>
        <dbReference type="Pfam" id="PF13359"/>
    </source>
</evidence>
<name>A0A0S1MJC4_PHAPC</name>
<keyword evidence="2" id="KW-0479">Metal-binding</keyword>
<evidence type="ECO:0000313" key="5">
    <source>
        <dbReference type="EMBL" id="ALL40983.1"/>
    </source>
</evidence>
<evidence type="ECO:0000256" key="1">
    <source>
        <dbReference type="ARBA" id="ARBA00001968"/>
    </source>
</evidence>
<dbReference type="InterPro" id="IPR027806">
    <property type="entry name" value="HARBI1_dom"/>
</dbReference>
<proteinExistence type="evidence at transcript level"/>
<reference evidence="5" key="1">
    <citation type="submission" date="2015-07" db="EMBL/GenBank/DDBJ databases">
        <title>Elucidating the P. pachyrhizi secretome and potential effectors.</title>
        <authorList>
            <person name="de Carvalho M.C.C.G."/>
            <person name="Nascimento L.C."/>
            <person name="Darben L.M."/>
            <person name="Polizel-Podanosqui A.M."/>
            <person name="Lopes-Caitar V.S."/>
            <person name="Rocha C.S."/>
            <person name="Qi M."/>
            <person name="Carazolle M."/>
            <person name="Kuwahara M.K."/>
            <person name="Pereira G.A.G."/>
            <person name="Abdelnoor R.V."/>
            <person name="Whitham S.A."/>
            <person name="Marcelino-Guimaraes F.C."/>
        </authorList>
    </citation>
    <scope>NUCLEOTIDE SEQUENCE</scope>
</reference>
<dbReference type="EMBL" id="KT246892">
    <property type="protein sequence ID" value="ALL40983.1"/>
    <property type="molecule type" value="mRNA"/>
</dbReference>
<feature type="domain" description="DDE Tnp4" evidence="4">
    <location>
        <begin position="11"/>
        <end position="99"/>
    </location>
</feature>
<dbReference type="Pfam" id="PF13359">
    <property type="entry name" value="DDE_Tnp_4"/>
    <property type="match status" value="1"/>
</dbReference>